<proteinExistence type="inferred from homology"/>
<dbReference type="PANTHER" id="PTHR42711">
    <property type="entry name" value="ABC TRANSPORTER ATP-BINDING PROTEIN"/>
    <property type="match status" value="1"/>
</dbReference>
<comment type="similarity">
    <text evidence="1">Belongs to the ABC transporter superfamily.</text>
</comment>
<dbReference type="Proteomes" id="UP000005316">
    <property type="component" value="Unassembled WGS sequence"/>
</dbReference>
<reference evidence="6 7" key="1">
    <citation type="submission" date="2011-04" db="EMBL/GenBank/DDBJ databases">
        <authorList>
            <person name="Muzny D."/>
            <person name="Qin X."/>
            <person name="Deng J."/>
            <person name="Jiang H."/>
            <person name="Liu Y."/>
            <person name="Qu J."/>
            <person name="Song X.-Z."/>
            <person name="Zhang L."/>
            <person name="Thornton R."/>
            <person name="Coyle M."/>
            <person name="Francisco L."/>
            <person name="Jackson L."/>
            <person name="Javaid M."/>
            <person name="Korchina V."/>
            <person name="Kovar C."/>
            <person name="Mata R."/>
            <person name="Mathew T."/>
            <person name="Ngo R."/>
            <person name="Nguyen L."/>
            <person name="Nguyen N."/>
            <person name="Okwuonu G."/>
            <person name="Ongeri F."/>
            <person name="Pham C."/>
            <person name="Simmons D."/>
            <person name="Wilczek-Boney K."/>
            <person name="Hale W."/>
            <person name="Jakkamsetti A."/>
            <person name="Pham P."/>
            <person name="Ruth R."/>
            <person name="San Lucas F."/>
            <person name="Warren J."/>
            <person name="Zhang J."/>
            <person name="Zhao Z."/>
            <person name="Zhou C."/>
            <person name="Zhu D."/>
            <person name="Lee S."/>
            <person name="Bess C."/>
            <person name="Blankenburg K."/>
            <person name="Forbes L."/>
            <person name="Fu Q."/>
            <person name="Gubbala S."/>
            <person name="Hirani K."/>
            <person name="Jayaseelan J.C."/>
            <person name="Lara F."/>
            <person name="Munidasa M."/>
            <person name="Palculict T."/>
            <person name="Patil S."/>
            <person name="Pu L.-L."/>
            <person name="Saada N."/>
            <person name="Tang L."/>
            <person name="Weissenberger G."/>
            <person name="Zhu Y."/>
            <person name="Hemphill L."/>
            <person name="Shang Y."/>
            <person name="Youmans B."/>
            <person name="Ayvaz T."/>
            <person name="Ross M."/>
            <person name="Santibanez J."/>
            <person name="Aqrawi P."/>
            <person name="Gross S."/>
            <person name="Joshi V."/>
            <person name="Fowler G."/>
            <person name="Nazareth L."/>
            <person name="Reid J."/>
            <person name="Worley K."/>
            <person name="Petrosino J."/>
            <person name="Highlander S."/>
            <person name="Gibbs R."/>
        </authorList>
    </citation>
    <scope>NUCLEOTIDE SEQUENCE [LARGE SCALE GENOMIC DNA]</scope>
    <source>
        <strain evidence="6 7">2681</strain>
    </source>
</reference>
<evidence type="ECO:0000259" key="5">
    <source>
        <dbReference type="PROSITE" id="PS50893"/>
    </source>
</evidence>
<protein>
    <submittedName>
        <fullName evidence="6">Sodium extrusion ABC superfamily ATP binding cassette transporter, ABC protein</fullName>
    </submittedName>
</protein>
<comment type="caution">
    <text evidence="6">The sequence shown here is derived from an EMBL/GenBank/DDBJ whole genome shotgun (WGS) entry which is preliminary data.</text>
</comment>
<dbReference type="PROSITE" id="PS00211">
    <property type="entry name" value="ABC_TRANSPORTER_1"/>
    <property type="match status" value="1"/>
</dbReference>
<dbReference type="Pfam" id="PF13732">
    <property type="entry name" value="DrrA1-3_C"/>
    <property type="match status" value="1"/>
</dbReference>
<dbReference type="SUPFAM" id="SSF52540">
    <property type="entry name" value="P-loop containing nucleoside triphosphate hydrolases"/>
    <property type="match status" value="1"/>
</dbReference>
<dbReference type="STRING" id="759851.SAMN04244570_2612"/>
<accession>F9DXS5</accession>
<dbReference type="Pfam" id="PF00005">
    <property type="entry name" value="ABC_tran"/>
    <property type="match status" value="1"/>
</dbReference>
<dbReference type="InterPro" id="IPR027417">
    <property type="entry name" value="P-loop_NTPase"/>
</dbReference>
<dbReference type="EMBL" id="AFPZ01000115">
    <property type="protein sequence ID" value="EGQ20063.1"/>
    <property type="molecule type" value="Genomic_DNA"/>
</dbReference>
<keyword evidence="4" id="KW-0067">ATP-binding</keyword>
<gene>
    <name evidence="6" type="primary">natA</name>
    <name evidence="6" type="ORF">HMPREF9372_3606</name>
</gene>
<evidence type="ECO:0000256" key="2">
    <source>
        <dbReference type="ARBA" id="ARBA00022448"/>
    </source>
</evidence>
<keyword evidence="3" id="KW-0547">Nucleotide-binding</keyword>
<dbReference type="InterPro" id="IPR017871">
    <property type="entry name" value="ABC_transporter-like_CS"/>
</dbReference>
<dbReference type="Gene3D" id="3.40.50.300">
    <property type="entry name" value="P-loop containing nucleotide triphosphate hydrolases"/>
    <property type="match status" value="1"/>
</dbReference>
<evidence type="ECO:0000256" key="4">
    <source>
        <dbReference type="ARBA" id="ARBA00022840"/>
    </source>
</evidence>
<dbReference type="InterPro" id="IPR050763">
    <property type="entry name" value="ABC_transporter_ATP-binding"/>
</dbReference>
<dbReference type="InterPro" id="IPR003593">
    <property type="entry name" value="AAA+_ATPase"/>
</dbReference>
<keyword evidence="2" id="KW-0813">Transport</keyword>
<organism evidence="6 7">
    <name type="scientific">Sporosarcina newyorkensis 2681</name>
    <dbReference type="NCBI Taxonomy" id="1027292"/>
    <lineage>
        <taxon>Bacteria</taxon>
        <taxon>Bacillati</taxon>
        <taxon>Bacillota</taxon>
        <taxon>Bacilli</taxon>
        <taxon>Bacillales</taxon>
        <taxon>Caryophanaceae</taxon>
        <taxon>Sporosarcina</taxon>
    </lineage>
</organism>
<evidence type="ECO:0000256" key="3">
    <source>
        <dbReference type="ARBA" id="ARBA00022741"/>
    </source>
</evidence>
<dbReference type="HOGENOM" id="CLU_000604_1_2_9"/>
<dbReference type="SMART" id="SM00382">
    <property type="entry name" value="AAA"/>
    <property type="match status" value="1"/>
</dbReference>
<dbReference type="InterPro" id="IPR025302">
    <property type="entry name" value="DrrA1/2-like_C"/>
</dbReference>
<evidence type="ECO:0000313" key="6">
    <source>
        <dbReference type="EMBL" id="EGQ20063.1"/>
    </source>
</evidence>
<dbReference type="eggNOG" id="COG4152">
    <property type="taxonomic scope" value="Bacteria"/>
</dbReference>
<name>F9DXS5_9BACL</name>
<dbReference type="GO" id="GO:0005524">
    <property type="term" value="F:ATP binding"/>
    <property type="evidence" value="ECO:0007669"/>
    <property type="project" value="UniProtKB-KW"/>
</dbReference>
<evidence type="ECO:0000256" key="1">
    <source>
        <dbReference type="ARBA" id="ARBA00005417"/>
    </source>
</evidence>
<dbReference type="InterPro" id="IPR003439">
    <property type="entry name" value="ABC_transporter-like_ATP-bd"/>
</dbReference>
<feature type="domain" description="ABC transporter" evidence="5">
    <location>
        <begin position="30"/>
        <end position="257"/>
    </location>
</feature>
<dbReference type="AlphaFoldDB" id="F9DXS5"/>
<evidence type="ECO:0000313" key="7">
    <source>
        <dbReference type="Proteomes" id="UP000005316"/>
    </source>
</evidence>
<dbReference type="GO" id="GO:0016887">
    <property type="term" value="F:ATP hydrolysis activity"/>
    <property type="evidence" value="ECO:0007669"/>
    <property type="project" value="InterPro"/>
</dbReference>
<dbReference type="PROSITE" id="PS50893">
    <property type="entry name" value="ABC_TRANSPORTER_2"/>
    <property type="match status" value="1"/>
</dbReference>
<dbReference type="PANTHER" id="PTHR42711:SF5">
    <property type="entry name" value="ABC TRANSPORTER ATP-BINDING PROTEIN NATA"/>
    <property type="match status" value="1"/>
</dbReference>
<sequence length="326" mass="36896">MIEKRILKQFDGSIRRTRKREWKETVSMALQLERVTKRFGDFTAVDQLSLMVEEGTMYGFLGANGAGKTTTFRMILGLLNTTEGSIAWNGRTISYETSPQIGYLPEERGLYPKMKVLEQLMFLGQLRGMNKAGAKSAALQWLERFEVPHYTNKKVEELSKGNQQKIQVIASLMHNPKLLILDEPFSGLDPVNVEMLKKAIVDFRNNGATILFSSHRMDHVEELCEQLSIIHHGQQLVSGKLRDVKRSFGKQNVRIRSDFPLEGMGSMDGVITSHHSLEGAVFQVEDEKVANDLLQAALRKGPIRHFEIEEPSLQDIFIAKVGEEHA</sequence>